<keyword evidence="5" id="KW-1185">Reference proteome</keyword>
<evidence type="ECO:0000259" key="3">
    <source>
        <dbReference type="PROSITE" id="PS50048"/>
    </source>
</evidence>
<dbReference type="PROSITE" id="PS00463">
    <property type="entry name" value="ZN2_CY6_FUNGAL_1"/>
    <property type="match status" value="1"/>
</dbReference>
<feature type="compositionally biased region" description="Polar residues" evidence="2">
    <location>
        <begin position="202"/>
        <end position="221"/>
    </location>
</feature>
<feature type="region of interest" description="Disordered" evidence="2">
    <location>
        <begin position="285"/>
        <end position="395"/>
    </location>
</feature>
<proteinExistence type="predicted"/>
<sequence>MASKEPQVHRLGLGRIVVDGNLQPIVRVATLTLKDEEPDKHIMQVHVDGSTLAQWDLGTLKERKSTGGEQFLSISEQKMLHFTLPLLETEGQTIVRGTELKTIQLFILKLQDFHTAINYLSHNAGMRHCHLKNVSANLMDANAPRQAQSQPREPSAASTMEPPMGPPMGPSMGPRVRSLSQASVFGPVRFSPAQFVRRPQTARPNSMFVNGDPTQRPQRLGSTVPILGRIPQGHRYRHIRPPVPQDPRGFLTSDGASQPQWFPSRGHGVGGIGVGDRTLLHGQPVRRGSMASHVPSSRPMQHNGREPPTSSHQIETGTGHVPHGPYNDRFGGQPADQAGQASSSARHTISMRTSPFDEHPSSRLPPKRPASRSPSISERGVPVNIQVLGPPDGSSCLDSRPNIRWEFTLHLLPSTKMWELYLYAASYIRREYRSTVDGRALTAQSRNGTVFEDQNSLPEVTLQGEPLFLIERRLAGAVQPVSANVGRESMEALHPDWTTQAGNHNNPHSAYSEDSSQAIDEADQVPPPRKLPFPLVAAPGPPRSSSTVAPQSPLNERPDLMNTRSRTRASDQLEPPMSKNISAKAATNKQPGGRQKRPPSASKRPASSAGGSKLDSISATTQRSKPQILERRPKTSLGIPRKRKAPSSDEGVSAATPSVIESVPSGAEANKQEMAKTPCMGCRNKKRKCDRLKPACGQCLKDNRPCTYPNIQETATTVSIADKACKGYGVEVVNHPMVLRSEAVTCLPVTSDASTQTSHSRESRDIATQTQAAEPDKIEVDMKDMGTDPCNLYTGASMETEGCDDIWIPFSQAAEVVVWACRRSEEQRPKAVEIFKITDPSHENYQSQVEQAALYAARFEKELREKCEQVLRR</sequence>
<dbReference type="Proteomes" id="UP001600888">
    <property type="component" value="Unassembled WGS sequence"/>
</dbReference>
<dbReference type="SMART" id="SM00066">
    <property type="entry name" value="GAL4"/>
    <property type="match status" value="1"/>
</dbReference>
<gene>
    <name evidence="4" type="ORF">FJTKL_09719</name>
</gene>
<feature type="compositionally biased region" description="Polar residues" evidence="2">
    <location>
        <begin position="579"/>
        <end position="590"/>
    </location>
</feature>
<dbReference type="InterPro" id="IPR036864">
    <property type="entry name" value="Zn2-C6_fun-type_DNA-bd_sf"/>
</dbReference>
<dbReference type="Gene3D" id="4.10.240.10">
    <property type="entry name" value="Zn(2)-C6 fungal-type DNA-binding domain"/>
    <property type="match status" value="1"/>
</dbReference>
<comment type="caution">
    <text evidence="4">The sequence shown here is derived from an EMBL/GenBank/DDBJ whole genome shotgun (WGS) entry which is preliminary data.</text>
</comment>
<dbReference type="PROSITE" id="PS50048">
    <property type="entry name" value="ZN2_CY6_FUNGAL_2"/>
    <property type="match status" value="1"/>
</dbReference>
<dbReference type="SUPFAM" id="SSF57701">
    <property type="entry name" value="Zn2/Cys6 DNA-binding domain"/>
    <property type="match status" value="1"/>
</dbReference>
<organism evidence="4 5">
    <name type="scientific">Diaporthe vaccinii</name>
    <dbReference type="NCBI Taxonomy" id="105482"/>
    <lineage>
        <taxon>Eukaryota</taxon>
        <taxon>Fungi</taxon>
        <taxon>Dikarya</taxon>
        <taxon>Ascomycota</taxon>
        <taxon>Pezizomycotina</taxon>
        <taxon>Sordariomycetes</taxon>
        <taxon>Sordariomycetidae</taxon>
        <taxon>Diaporthales</taxon>
        <taxon>Diaporthaceae</taxon>
        <taxon>Diaporthe</taxon>
        <taxon>Diaporthe eres species complex</taxon>
    </lineage>
</organism>
<feature type="compositionally biased region" description="Polar residues" evidence="2">
    <location>
        <begin position="339"/>
        <end position="353"/>
    </location>
</feature>
<evidence type="ECO:0000256" key="2">
    <source>
        <dbReference type="SAM" id="MobiDB-lite"/>
    </source>
</evidence>
<evidence type="ECO:0000313" key="5">
    <source>
        <dbReference type="Proteomes" id="UP001600888"/>
    </source>
</evidence>
<reference evidence="4 5" key="1">
    <citation type="submission" date="2024-03" db="EMBL/GenBank/DDBJ databases">
        <title>A high-quality draft genome sequence of Diaporthe vaccinii, a causative agent of upright dieback and viscid rot disease in cranberry plants.</title>
        <authorList>
            <person name="Sarrasin M."/>
            <person name="Lang B.F."/>
            <person name="Burger G."/>
        </authorList>
    </citation>
    <scope>NUCLEOTIDE SEQUENCE [LARGE SCALE GENOMIC DNA]</scope>
    <source>
        <strain evidence="4 5">IS7</strain>
    </source>
</reference>
<evidence type="ECO:0000313" key="4">
    <source>
        <dbReference type="EMBL" id="KAL2283659.1"/>
    </source>
</evidence>
<keyword evidence="1" id="KW-0539">Nucleus</keyword>
<feature type="region of interest" description="Disordered" evidence="2">
    <location>
        <begin position="751"/>
        <end position="772"/>
    </location>
</feature>
<dbReference type="EMBL" id="JBAWTH010000041">
    <property type="protein sequence ID" value="KAL2283659.1"/>
    <property type="molecule type" value="Genomic_DNA"/>
</dbReference>
<dbReference type="InterPro" id="IPR001138">
    <property type="entry name" value="Zn2Cys6_DnaBD"/>
</dbReference>
<feature type="region of interest" description="Disordered" evidence="2">
    <location>
        <begin position="497"/>
        <end position="674"/>
    </location>
</feature>
<dbReference type="Pfam" id="PF00172">
    <property type="entry name" value="Zn_clus"/>
    <property type="match status" value="1"/>
</dbReference>
<dbReference type="CDD" id="cd00067">
    <property type="entry name" value="GAL4"/>
    <property type="match status" value="1"/>
</dbReference>
<protein>
    <recommendedName>
        <fullName evidence="3">Zn(2)-C6 fungal-type domain-containing protein</fullName>
    </recommendedName>
</protein>
<feature type="compositionally biased region" description="Low complexity" evidence="2">
    <location>
        <begin position="598"/>
        <end position="613"/>
    </location>
</feature>
<feature type="compositionally biased region" description="Polar residues" evidence="2">
    <location>
        <begin position="543"/>
        <end position="554"/>
    </location>
</feature>
<feature type="region of interest" description="Disordered" evidence="2">
    <location>
        <begin position="195"/>
        <end position="221"/>
    </location>
</feature>
<name>A0ABR4EMI9_9PEZI</name>
<feature type="region of interest" description="Disordered" evidence="2">
    <location>
        <begin position="142"/>
        <end position="176"/>
    </location>
</feature>
<accession>A0ABR4EMI9</accession>
<feature type="compositionally biased region" description="Polar residues" evidence="2">
    <location>
        <begin position="497"/>
        <end position="518"/>
    </location>
</feature>
<evidence type="ECO:0000256" key="1">
    <source>
        <dbReference type="ARBA" id="ARBA00023242"/>
    </source>
</evidence>
<feature type="compositionally biased region" description="Polar residues" evidence="2">
    <location>
        <begin position="145"/>
        <end position="158"/>
    </location>
</feature>
<feature type="compositionally biased region" description="Polar residues" evidence="2">
    <location>
        <begin position="615"/>
        <end position="625"/>
    </location>
</feature>
<feature type="domain" description="Zn(2)-C6 fungal-type" evidence="3">
    <location>
        <begin position="678"/>
        <end position="708"/>
    </location>
</feature>